<evidence type="ECO:0000259" key="3">
    <source>
        <dbReference type="Pfam" id="PF13193"/>
    </source>
</evidence>
<dbReference type="Gene3D" id="3.40.50.12780">
    <property type="entry name" value="N-terminal domain of ligase-like"/>
    <property type="match status" value="1"/>
</dbReference>
<dbReference type="STRING" id="930089.W6Y0F8"/>
<feature type="domain" description="AMP-dependent synthetase/ligase" evidence="2">
    <location>
        <begin position="26"/>
        <end position="390"/>
    </location>
</feature>
<dbReference type="KEGG" id="bze:COCCADRAFT_41010"/>
<dbReference type="eggNOG" id="KOG1176">
    <property type="taxonomic scope" value="Eukaryota"/>
</dbReference>
<gene>
    <name evidence="4" type="ORF">COCCADRAFT_41010</name>
</gene>
<dbReference type="GO" id="GO:0016405">
    <property type="term" value="F:CoA-ligase activity"/>
    <property type="evidence" value="ECO:0007669"/>
    <property type="project" value="TreeGrafter"/>
</dbReference>
<dbReference type="InterPro" id="IPR000873">
    <property type="entry name" value="AMP-dep_synth/lig_dom"/>
</dbReference>
<dbReference type="HOGENOM" id="CLU_000022_59_2_1"/>
<dbReference type="FunFam" id="3.30.300.30:FF:000007">
    <property type="entry name" value="4-coumarate--CoA ligase 2"/>
    <property type="match status" value="1"/>
</dbReference>
<dbReference type="OrthoDB" id="6509636at2759"/>
<dbReference type="RefSeq" id="XP_007717219.1">
    <property type="nucleotide sequence ID" value="XM_007719029.1"/>
</dbReference>
<comment type="similarity">
    <text evidence="1">Belongs to the ATP-dependent AMP-binding enzyme family.</text>
</comment>
<evidence type="ECO:0008006" key="6">
    <source>
        <dbReference type="Google" id="ProtNLM"/>
    </source>
</evidence>
<protein>
    <recommendedName>
        <fullName evidence="6">AMP-dependent synthetase/ligase domain-containing protein</fullName>
    </recommendedName>
</protein>
<dbReference type="Pfam" id="PF13193">
    <property type="entry name" value="AMP-binding_C"/>
    <property type="match status" value="1"/>
</dbReference>
<dbReference type="PANTHER" id="PTHR24096">
    <property type="entry name" value="LONG-CHAIN-FATTY-ACID--COA LIGASE"/>
    <property type="match status" value="1"/>
</dbReference>
<dbReference type="PANTHER" id="PTHR24096:SF265">
    <property type="entry name" value="ENZYME, PUTATIVE (AFU_ORTHOLOGUE AFUA_5G14270)-RELATED"/>
    <property type="match status" value="1"/>
</dbReference>
<keyword evidence="5" id="KW-1185">Reference proteome</keyword>
<dbReference type="Proteomes" id="UP000053841">
    <property type="component" value="Unassembled WGS sequence"/>
</dbReference>
<dbReference type="InterPro" id="IPR025110">
    <property type="entry name" value="AMP-bd_C"/>
</dbReference>
<dbReference type="Pfam" id="PF00501">
    <property type="entry name" value="AMP-binding"/>
    <property type="match status" value="1"/>
</dbReference>
<evidence type="ECO:0000313" key="5">
    <source>
        <dbReference type="Proteomes" id="UP000053841"/>
    </source>
</evidence>
<proteinExistence type="inferred from homology"/>
<feature type="domain" description="AMP-binding enzyme C-terminal" evidence="3">
    <location>
        <begin position="442"/>
        <end position="519"/>
    </location>
</feature>
<evidence type="ECO:0000259" key="2">
    <source>
        <dbReference type="Pfam" id="PF00501"/>
    </source>
</evidence>
<reference evidence="4 5" key="1">
    <citation type="journal article" date="2013" name="PLoS Genet.">
        <title>Comparative genome structure, secondary metabolite, and effector coding capacity across Cochliobolus pathogens.</title>
        <authorList>
            <person name="Condon B.J."/>
            <person name="Leng Y."/>
            <person name="Wu D."/>
            <person name="Bushley K.E."/>
            <person name="Ohm R.A."/>
            <person name="Otillar R."/>
            <person name="Martin J."/>
            <person name="Schackwitz W."/>
            <person name="Grimwood J."/>
            <person name="MohdZainudin N."/>
            <person name="Xue C."/>
            <person name="Wang R."/>
            <person name="Manning V.A."/>
            <person name="Dhillon B."/>
            <person name="Tu Z.J."/>
            <person name="Steffenson B.J."/>
            <person name="Salamov A."/>
            <person name="Sun H."/>
            <person name="Lowry S."/>
            <person name="LaButti K."/>
            <person name="Han J."/>
            <person name="Copeland A."/>
            <person name="Lindquist E."/>
            <person name="Barry K."/>
            <person name="Schmutz J."/>
            <person name="Baker S.E."/>
            <person name="Ciuffetti L.M."/>
            <person name="Grigoriev I.V."/>
            <person name="Zhong S."/>
            <person name="Turgeon B.G."/>
        </authorList>
    </citation>
    <scope>NUCLEOTIDE SEQUENCE [LARGE SCALE GENOMIC DNA]</scope>
    <source>
        <strain evidence="4 5">26-R-13</strain>
    </source>
</reference>
<accession>W6Y0F8</accession>
<dbReference type="GO" id="GO:0019748">
    <property type="term" value="P:secondary metabolic process"/>
    <property type="evidence" value="ECO:0007669"/>
    <property type="project" value="TreeGrafter"/>
</dbReference>
<organism evidence="4 5">
    <name type="scientific">Cochliobolus carbonum (strain 26-R-13)</name>
    <name type="common">Maize leaf spot fungus</name>
    <name type="synonym">Bipolaris zeicola</name>
    <dbReference type="NCBI Taxonomy" id="930089"/>
    <lineage>
        <taxon>Eukaryota</taxon>
        <taxon>Fungi</taxon>
        <taxon>Dikarya</taxon>
        <taxon>Ascomycota</taxon>
        <taxon>Pezizomycotina</taxon>
        <taxon>Dothideomycetes</taxon>
        <taxon>Pleosporomycetidae</taxon>
        <taxon>Pleosporales</taxon>
        <taxon>Pleosporineae</taxon>
        <taxon>Pleosporaceae</taxon>
        <taxon>Bipolaris</taxon>
    </lineage>
</organism>
<dbReference type="CDD" id="cd05911">
    <property type="entry name" value="Firefly_Luc_like"/>
    <property type="match status" value="1"/>
</dbReference>
<dbReference type="GeneID" id="19149385"/>
<name>W6Y0F8_COCC2</name>
<dbReference type="SUPFAM" id="SSF56801">
    <property type="entry name" value="Acetyl-CoA synthetase-like"/>
    <property type="match status" value="1"/>
</dbReference>
<evidence type="ECO:0000256" key="1">
    <source>
        <dbReference type="ARBA" id="ARBA00006432"/>
    </source>
</evidence>
<dbReference type="InterPro" id="IPR045851">
    <property type="entry name" value="AMP-bd_C_sf"/>
</dbReference>
<sequence length="541" mass="60963">MKTDYYPCSTQDLLTWAFDHDRYDENKPVMYSLEDRNRSLTRKQAKTFIRKLIAGLRKAGHKSGDCVCIAAFNDIHLPMIFNAIVGAGGVFAGTNPSYKHNELVHHLKTSEAKFLNVEPAFLESISRASQEVGIPSDHIFVLNLFGESIPTGYRSWTWLLKHGEQDWERFDDLQTAKSTPIARLFTSGTTGLPKASVMTHHDATSHHTLTRERKPLPFESRNILALQMFHVSTIPVVHCSPWRVGHSAYIMRHFQMEPYLKAVEELKINEMALVPPHVISILSSPLLKKDTLRSVRRVTGGAAPLDAGIQRKFKALCAPCATCTQIWGMTETSGSATLFYYPEEDDTGRIGRFIPNVEHKLIDDDGRTIKQDDVRGELCVQGPTVTPGYYKDAKANAAAFDEDGFFKTGDVVYCDSKTKLWYIVDRKKELIKVRGFQVSPPEIEGTLLSHPEIIDVAVIGVRYPPKDDEYPRAYVVVRQGSRLDADAVKRYVSERLANYKELTGGVRFIDQIPKNASGKRLKKLLKKSAQKEISGWPQARL</sequence>
<evidence type="ECO:0000313" key="4">
    <source>
        <dbReference type="EMBL" id="EUC28474.1"/>
    </source>
</evidence>
<dbReference type="Gene3D" id="3.30.300.30">
    <property type="match status" value="1"/>
</dbReference>
<dbReference type="AlphaFoldDB" id="W6Y0F8"/>
<dbReference type="EMBL" id="KI964811">
    <property type="protein sequence ID" value="EUC28474.1"/>
    <property type="molecule type" value="Genomic_DNA"/>
</dbReference>
<dbReference type="InterPro" id="IPR042099">
    <property type="entry name" value="ANL_N_sf"/>
</dbReference>